<evidence type="ECO:0000259" key="7">
    <source>
        <dbReference type="Pfam" id="PF02687"/>
    </source>
</evidence>
<feature type="domain" description="MacB-like periplasmic core" evidence="8">
    <location>
        <begin position="37"/>
        <end position="256"/>
    </location>
</feature>
<evidence type="ECO:0000256" key="5">
    <source>
        <dbReference type="ARBA" id="ARBA00023136"/>
    </source>
</evidence>
<evidence type="ECO:0000313" key="9">
    <source>
        <dbReference type="EMBL" id="MDN5213314.1"/>
    </source>
</evidence>
<proteinExistence type="predicted"/>
<feature type="domain" description="MacB-like periplasmic core" evidence="8">
    <location>
        <begin position="517"/>
        <end position="667"/>
    </location>
</feature>
<evidence type="ECO:0000256" key="1">
    <source>
        <dbReference type="ARBA" id="ARBA00004651"/>
    </source>
</evidence>
<evidence type="ECO:0000259" key="8">
    <source>
        <dbReference type="Pfam" id="PF12704"/>
    </source>
</evidence>
<feature type="transmembrane region" description="Helical" evidence="6">
    <location>
        <begin position="368"/>
        <end position="389"/>
    </location>
</feature>
<keyword evidence="5 6" id="KW-0472">Membrane</keyword>
<accession>A0ABT8L6E6</accession>
<feature type="domain" description="ABC3 transporter permease C-terminal" evidence="7">
    <location>
        <begin position="703"/>
        <end position="812"/>
    </location>
</feature>
<keyword evidence="10" id="KW-1185">Reference proteome</keyword>
<sequence>MSILPLAKFKTKDYGNQMIQHYLIIAWRHLTGNRFFTLINIAGFAIGIACALLLGLYSWHETHYDGFHKKKDNIFLVGVKGKSAEDEWEVGWTTPPVGPALLDYYPEVEAFTRLCLWFDEVMVTSNDKKVVETGLLGADSSIFNIFTIPFIEGNPATALTQPNAIVITQSAAKKYFGDQRALGKTLNFDHFFGECKVTGIVEDYPDNSHFDFEILLSLSSFQAINFNFDDSWGNHTFVTYVLMHEQVDPMRVANRFDEFLKDRYEPYLVKTYEKTYDEMYQGGDYYSLFLEPIDQVHLSTLVFENREGKKLQTYALGIIGLVILLLAAINYVNLSTAVSSNRAKEIGIRKTVGSGQWSVVKQFITESILITLAGLVLGILLLDLMMPYFNQIAGQDLSFDFTNLTTLAGLIAFAILIGLLGGFYPALVISSFKPISIIRRKNGGRGKVVFRNILVVFQFAICIVMIISTILVYKQLNFMRNLNLGFDTEQVLVIRRPGLLDKNQEVFKQALLKRADVMSVSYTNTIPGRHFNGHGQHFQGSPIDDIPTIYPLVADVDILGTLDLQVVQGTSFDPAHPDRKVALLNEAAVSQLQLEDPLRMIIDKGTMGDEPHTVIGVVRDFHFNSFHHEVKPLVIFPLADLQNHRFDYILIKINSDNMQRTLQQIEESWQRLSNHDPFDYTFLDLDFKRLFDRERITAQVYTVFSLISVFIASLGLMGLISYFTFKRTKEIGIRKIVGASTGHIILLLSKDISKWMLISFVIGMPLAWYLMQKWIQDFAYRTAFSWWILGLAGGIVVIIALLTISFQTIKAALANPVDALKNE</sequence>
<feature type="transmembrane region" description="Helical" evidence="6">
    <location>
        <begin position="409"/>
        <end position="432"/>
    </location>
</feature>
<protein>
    <submittedName>
        <fullName evidence="9">ABC transporter permease</fullName>
    </submittedName>
</protein>
<comment type="subcellular location">
    <subcellularLocation>
        <location evidence="1">Cell membrane</location>
        <topology evidence="1">Multi-pass membrane protein</topology>
    </subcellularLocation>
</comment>
<feature type="domain" description="ABC3 transporter permease C-terminal" evidence="7">
    <location>
        <begin position="318"/>
        <end position="433"/>
    </location>
</feature>
<keyword evidence="2" id="KW-1003">Cell membrane</keyword>
<evidence type="ECO:0000313" key="10">
    <source>
        <dbReference type="Proteomes" id="UP001172083"/>
    </source>
</evidence>
<dbReference type="PANTHER" id="PTHR30572">
    <property type="entry name" value="MEMBRANE COMPONENT OF TRANSPORTER-RELATED"/>
    <property type="match status" value="1"/>
</dbReference>
<keyword evidence="3 6" id="KW-0812">Transmembrane</keyword>
<dbReference type="Pfam" id="PF02687">
    <property type="entry name" value="FtsX"/>
    <property type="match status" value="2"/>
</dbReference>
<dbReference type="InterPro" id="IPR025857">
    <property type="entry name" value="MacB_PCD"/>
</dbReference>
<reference evidence="9" key="1">
    <citation type="submission" date="2023-06" db="EMBL/GenBank/DDBJ databases">
        <title>Genomic of Agaribacillus aureum.</title>
        <authorList>
            <person name="Wang G."/>
        </authorList>
    </citation>
    <scope>NUCLEOTIDE SEQUENCE</scope>
    <source>
        <strain evidence="9">BMA12</strain>
    </source>
</reference>
<dbReference type="EMBL" id="JAUJEB010000002">
    <property type="protein sequence ID" value="MDN5213314.1"/>
    <property type="molecule type" value="Genomic_DNA"/>
</dbReference>
<organism evidence="9 10">
    <name type="scientific">Agaribacillus aureus</name>
    <dbReference type="NCBI Taxonomy" id="3051825"/>
    <lineage>
        <taxon>Bacteria</taxon>
        <taxon>Pseudomonadati</taxon>
        <taxon>Bacteroidota</taxon>
        <taxon>Cytophagia</taxon>
        <taxon>Cytophagales</taxon>
        <taxon>Splendidivirgaceae</taxon>
        <taxon>Agaribacillus</taxon>
    </lineage>
</organism>
<dbReference type="Pfam" id="PF12704">
    <property type="entry name" value="MacB_PCD"/>
    <property type="match status" value="2"/>
</dbReference>
<feature type="transmembrane region" description="Helical" evidence="6">
    <location>
        <begin position="755"/>
        <end position="771"/>
    </location>
</feature>
<dbReference type="InterPro" id="IPR003838">
    <property type="entry name" value="ABC3_permease_C"/>
</dbReference>
<evidence type="ECO:0000256" key="2">
    <source>
        <dbReference type="ARBA" id="ARBA00022475"/>
    </source>
</evidence>
<feature type="transmembrane region" description="Helical" evidence="6">
    <location>
        <begin position="453"/>
        <end position="473"/>
    </location>
</feature>
<dbReference type="InterPro" id="IPR050250">
    <property type="entry name" value="Macrolide_Exporter_MacB"/>
</dbReference>
<feature type="transmembrane region" description="Helical" evidence="6">
    <location>
        <begin position="35"/>
        <end position="59"/>
    </location>
</feature>
<gene>
    <name evidence="9" type="ORF">QQ020_14690</name>
</gene>
<evidence type="ECO:0000256" key="4">
    <source>
        <dbReference type="ARBA" id="ARBA00022989"/>
    </source>
</evidence>
<feature type="transmembrane region" description="Helical" evidence="6">
    <location>
        <begin position="783"/>
        <end position="804"/>
    </location>
</feature>
<evidence type="ECO:0000256" key="6">
    <source>
        <dbReference type="SAM" id="Phobius"/>
    </source>
</evidence>
<feature type="transmembrane region" description="Helical" evidence="6">
    <location>
        <begin position="314"/>
        <end position="334"/>
    </location>
</feature>
<comment type="caution">
    <text evidence="9">The sequence shown here is derived from an EMBL/GenBank/DDBJ whole genome shotgun (WGS) entry which is preliminary data.</text>
</comment>
<dbReference type="PANTHER" id="PTHR30572:SF18">
    <property type="entry name" value="ABC-TYPE MACROLIDE FAMILY EXPORT SYSTEM PERMEASE COMPONENT 2"/>
    <property type="match status" value="1"/>
</dbReference>
<name>A0ABT8L6E6_9BACT</name>
<evidence type="ECO:0000256" key="3">
    <source>
        <dbReference type="ARBA" id="ARBA00022692"/>
    </source>
</evidence>
<feature type="transmembrane region" description="Helical" evidence="6">
    <location>
        <begin position="700"/>
        <end position="725"/>
    </location>
</feature>
<keyword evidence="4 6" id="KW-1133">Transmembrane helix</keyword>
<dbReference type="Proteomes" id="UP001172083">
    <property type="component" value="Unassembled WGS sequence"/>
</dbReference>